<dbReference type="EC" id="6.3.5.7" evidence="3 10"/>
<evidence type="ECO:0000256" key="3">
    <source>
        <dbReference type="ARBA" id="ARBA00012739"/>
    </source>
</evidence>
<keyword evidence="7 10" id="KW-0067">ATP-binding</keyword>
<dbReference type="SUPFAM" id="SSF75304">
    <property type="entry name" value="Amidase signature (AS) enzymes"/>
    <property type="match status" value="1"/>
</dbReference>
<gene>
    <name evidence="10 12" type="primary">gatA</name>
    <name evidence="12" type="ORF">Mal48_37170</name>
</gene>
<dbReference type="PANTHER" id="PTHR11895">
    <property type="entry name" value="TRANSAMIDASE"/>
    <property type="match status" value="1"/>
</dbReference>
<organism evidence="12 13">
    <name type="scientific">Thalassoglobus polymorphus</name>
    <dbReference type="NCBI Taxonomy" id="2527994"/>
    <lineage>
        <taxon>Bacteria</taxon>
        <taxon>Pseudomonadati</taxon>
        <taxon>Planctomycetota</taxon>
        <taxon>Planctomycetia</taxon>
        <taxon>Planctomycetales</taxon>
        <taxon>Planctomycetaceae</taxon>
        <taxon>Thalassoglobus</taxon>
    </lineage>
</organism>
<evidence type="ECO:0000256" key="6">
    <source>
        <dbReference type="ARBA" id="ARBA00022741"/>
    </source>
</evidence>
<feature type="active site" description="Charge relay system" evidence="10">
    <location>
        <position position="153"/>
    </location>
</feature>
<dbReference type="InterPro" id="IPR023631">
    <property type="entry name" value="Amidase_dom"/>
</dbReference>
<dbReference type="InterPro" id="IPR000120">
    <property type="entry name" value="Amidase"/>
</dbReference>
<dbReference type="PROSITE" id="PS00571">
    <property type="entry name" value="AMIDASES"/>
    <property type="match status" value="1"/>
</dbReference>
<keyword evidence="5 10" id="KW-0436">Ligase</keyword>
<keyword evidence="8 10" id="KW-0648">Protein biosynthesis</keyword>
<dbReference type="HAMAP" id="MF_00120">
    <property type="entry name" value="GatA"/>
    <property type="match status" value="1"/>
</dbReference>
<evidence type="ECO:0000256" key="10">
    <source>
        <dbReference type="HAMAP-Rule" id="MF_00120"/>
    </source>
</evidence>
<comment type="function">
    <text evidence="10">Allows the formation of correctly charged Gln-tRNA(Gln) through the transamidation of misacylated Glu-tRNA(Gln) in organisms which lack glutaminyl-tRNA synthetase. The reaction takes place in the presence of glutamine and ATP through an activated gamma-phospho-Glu-tRNA(Gln).</text>
</comment>
<dbReference type="GO" id="GO:0016740">
    <property type="term" value="F:transferase activity"/>
    <property type="evidence" value="ECO:0007669"/>
    <property type="project" value="UniProtKB-KW"/>
</dbReference>
<keyword evidence="6 10" id="KW-0547">Nucleotide-binding</keyword>
<dbReference type="InterPro" id="IPR020556">
    <property type="entry name" value="Amidase_CS"/>
</dbReference>
<feature type="domain" description="Amidase" evidence="11">
    <location>
        <begin position="23"/>
        <end position="467"/>
    </location>
</feature>
<dbReference type="AlphaFoldDB" id="A0A517QS60"/>
<evidence type="ECO:0000313" key="13">
    <source>
        <dbReference type="Proteomes" id="UP000315724"/>
    </source>
</evidence>
<evidence type="ECO:0000256" key="9">
    <source>
        <dbReference type="ARBA" id="ARBA00047407"/>
    </source>
</evidence>
<comment type="catalytic activity">
    <reaction evidence="9 10">
        <text>L-glutamyl-tRNA(Gln) + L-glutamine + ATP + H2O = L-glutaminyl-tRNA(Gln) + L-glutamate + ADP + phosphate + H(+)</text>
        <dbReference type="Rhea" id="RHEA:17521"/>
        <dbReference type="Rhea" id="RHEA-COMP:9681"/>
        <dbReference type="Rhea" id="RHEA-COMP:9684"/>
        <dbReference type="ChEBI" id="CHEBI:15377"/>
        <dbReference type="ChEBI" id="CHEBI:15378"/>
        <dbReference type="ChEBI" id="CHEBI:29985"/>
        <dbReference type="ChEBI" id="CHEBI:30616"/>
        <dbReference type="ChEBI" id="CHEBI:43474"/>
        <dbReference type="ChEBI" id="CHEBI:58359"/>
        <dbReference type="ChEBI" id="CHEBI:78520"/>
        <dbReference type="ChEBI" id="CHEBI:78521"/>
        <dbReference type="ChEBI" id="CHEBI:456216"/>
        <dbReference type="EC" id="6.3.5.7"/>
    </reaction>
</comment>
<dbReference type="PANTHER" id="PTHR11895:SF151">
    <property type="entry name" value="GLUTAMYL-TRNA(GLN) AMIDOTRANSFERASE SUBUNIT A"/>
    <property type="match status" value="1"/>
</dbReference>
<feature type="active site" description="Acyl-ester intermediate" evidence="10">
    <location>
        <position position="177"/>
    </location>
</feature>
<sequence>MNHYKSASEQLAQLQSGETTSVELVQQHLGRIEAVDGNVNAFLEVCSDSALQQAEEIDRQRAAGEKVGRLAGIPIAIKDNICVEGWKASCASKMLENFTSVYDSHVIEKLKAAGAVLVGRTNLDEFAMGSSCENSAFQQTNNPWDLERAPGGSSGGSAAAVAAGMVPLALGSDTGGSIRQPASFCGVVGMKPTYGRVSRYGLVAFASSLDQIGPFARNVADAALLLESVWGHDRRDSTSVDVPTSSLSDQLEEPLKGLKIGIVPEHFSNGLDDEVRDKTEQAIESYRSQGATIQEVELPYAKYGVAAYYIIAPSEASSNLSRYDGIHYGHRASSDGNMSLADLYEASRGEGFGPEVKRRIMLGAYALSSGYYDAYYLKALKVRRLIAEDYQKAFQDVDVILSPTSPTPAFKLGELVDDPLKMYLNDIYTIGANLAGIPGISISAGQTASGLPVGVQLLAPAFEEAKLFRAARMYESANSESRLTPAM</sequence>
<evidence type="ECO:0000256" key="7">
    <source>
        <dbReference type="ARBA" id="ARBA00022840"/>
    </source>
</evidence>
<comment type="subunit">
    <text evidence="2 10">Heterotrimer of A, B and C subunits.</text>
</comment>
<evidence type="ECO:0000256" key="2">
    <source>
        <dbReference type="ARBA" id="ARBA00011123"/>
    </source>
</evidence>
<dbReference type="KEGG" id="tpol:Mal48_37170"/>
<evidence type="ECO:0000256" key="5">
    <source>
        <dbReference type="ARBA" id="ARBA00022598"/>
    </source>
</evidence>
<evidence type="ECO:0000313" key="12">
    <source>
        <dbReference type="EMBL" id="QDT34457.1"/>
    </source>
</evidence>
<accession>A0A517QS60</accession>
<feature type="active site" description="Charge relay system" evidence="10">
    <location>
        <position position="78"/>
    </location>
</feature>
<dbReference type="GO" id="GO:0006412">
    <property type="term" value="P:translation"/>
    <property type="evidence" value="ECO:0007669"/>
    <property type="project" value="UniProtKB-UniRule"/>
</dbReference>
<comment type="similarity">
    <text evidence="1 10">Belongs to the amidase family. GatA subfamily.</text>
</comment>
<evidence type="ECO:0000256" key="8">
    <source>
        <dbReference type="ARBA" id="ARBA00022917"/>
    </source>
</evidence>
<dbReference type="GO" id="GO:0050567">
    <property type="term" value="F:glutaminyl-tRNA synthase (glutamine-hydrolyzing) activity"/>
    <property type="evidence" value="ECO:0007669"/>
    <property type="project" value="UniProtKB-UniRule"/>
</dbReference>
<dbReference type="Pfam" id="PF01425">
    <property type="entry name" value="Amidase"/>
    <property type="match status" value="1"/>
</dbReference>
<evidence type="ECO:0000259" key="11">
    <source>
        <dbReference type="Pfam" id="PF01425"/>
    </source>
</evidence>
<dbReference type="GO" id="GO:0005524">
    <property type="term" value="F:ATP binding"/>
    <property type="evidence" value="ECO:0007669"/>
    <property type="project" value="UniProtKB-KW"/>
</dbReference>
<evidence type="ECO:0000256" key="1">
    <source>
        <dbReference type="ARBA" id="ARBA00008069"/>
    </source>
</evidence>
<dbReference type="PIRSF" id="PIRSF001221">
    <property type="entry name" value="Amidase_fungi"/>
    <property type="match status" value="1"/>
</dbReference>
<evidence type="ECO:0000256" key="4">
    <source>
        <dbReference type="ARBA" id="ARBA00014428"/>
    </source>
</evidence>
<reference evidence="12 13" key="1">
    <citation type="submission" date="2019-02" db="EMBL/GenBank/DDBJ databases">
        <title>Deep-cultivation of Planctomycetes and their phenomic and genomic characterization uncovers novel biology.</title>
        <authorList>
            <person name="Wiegand S."/>
            <person name="Jogler M."/>
            <person name="Boedeker C."/>
            <person name="Pinto D."/>
            <person name="Vollmers J."/>
            <person name="Rivas-Marin E."/>
            <person name="Kohn T."/>
            <person name="Peeters S.H."/>
            <person name="Heuer A."/>
            <person name="Rast P."/>
            <person name="Oberbeckmann S."/>
            <person name="Bunk B."/>
            <person name="Jeske O."/>
            <person name="Meyerdierks A."/>
            <person name="Storesund J.E."/>
            <person name="Kallscheuer N."/>
            <person name="Luecker S."/>
            <person name="Lage O.M."/>
            <person name="Pohl T."/>
            <person name="Merkel B.J."/>
            <person name="Hornburger P."/>
            <person name="Mueller R.-W."/>
            <person name="Bruemmer F."/>
            <person name="Labrenz M."/>
            <person name="Spormann A.M."/>
            <person name="Op den Camp H."/>
            <person name="Overmann J."/>
            <person name="Amann R."/>
            <person name="Jetten M.S.M."/>
            <person name="Mascher T."/>
            <person name="Medema M.H."/>
            <person name="Devos D.P."/>
            <person name="Kaster A.-K."/>
            <person name="Ovreas L."/>
            <person name="Rohde M."/>
            <person name="Galperin M.Y."/>
            <person name="Jogler C."/>
        </authorList>
    </citation>
    <scope>NUCLEOTIDE SEQUENCE [LARGE SCALE GENOMIC DNA]</scope>
    <source>
        <strain evidence="12 13">Mal48</strain>
    </source>
</reference>
<dbReference type="EMBL" id="CP036267">
    <property type="protein sequence ID" value="QDT34457.1"/>
    <property type="molecule type" value="Genomic_DNA"/>
</dbReference>
<keyword evidence="12" id="KW-0808">Transferase</keyword>
<keyword evidence="13" id="KW-1185">Reference proteome</keyword>
<dbReference type="OrthoDB" id="9811471at2"/>
<dbReference type="RefSeq" id="WP_145202419.1">
    <property type="nucleotide sequence ID" value="NZ_CP036267.1"/>
</dbReference>
<dbReference type="InterPro" id="IPR004412">
    <property type="entry name" value="GatA"/>
</dbReference>
<name>A0A517QS60_9PLAN</name>
<dbReference type="Proteomes" id="UP000315724">
    <property type="component" value="Chromosome"/>
</dbReference>
<proteinExistence type="inferred from homology"/>
<dbReference type="GO" id="GO:0030956">
    <property type="term" value="C:glutamyl-tRNA(Gln) amidotransferase complex"/>
    <property type="evidence" value="ECO:0007669"/>
    <property type="project" value="InterPro"/>
</dbReference>
<dbReference type="NCBIfam" id="TIGR00132">
    <property type="entry name" value="gatA"/>
    <property type="match status" value="1"/>
</dbReference>
<dbReference type="InterPro" id="IPR036928">
    <property type="entry name" value="AS_sf"/>
</dbReference>
<protein>
    <recommendedName>
        <fullName evidence="4 10">Glutamyl-tRNA(Gln) amidotransferase subunit A</fullName>
        <shortName evidence="10">Glu-ADT subunit A</shortName>
        <ecNumber evidence="3 10">6.3.5.7</ecNumber>
    </recommendedName>
</protein>
<dbReference type="Gene3D" id="3.90.1300.10">
    <property type="entry name" value="Amidase signature (AS) domain"/>
    <property type="match status" value="1"/>
</dbReference>